<dbReference type="Pfam" id="PF07732">
    <property type="entry name" value="Cu-oxidase_3"/>
    <property type="match status" value="1"/>
</dbReference>
<dbReference type="CDD" id="cd13890">
    <property type="entry name" value="CuRO_3_CueO_FtsP"/>
    <property type="match status" value="1"/>
</dbReference>
<dbReference type="STRING" id="371042.NG99_21395"/>
<name>A0A0A3YNC1_9GAMM</name>
<dbReference type="eggNOG" id="COG2132">
    <property type="taxonomic scope" value="Bacteria"/>
</dbReference>
<dbReference type="InterPro" id="IPR008972">
    <property type="entry name" value="Cupredoxin"/>
</dbReference>
<dbReference type="InterPro" id="IPR011706">
    <property type="entry name" value="Cu-oxidase_C"/>
</dbReference>
<dbReference type="Pfam" id="PF07731">
    <property type="entry name" value="Cu-oxidase_2"/>
    <property type="match status" value="1"/>
</dbReference>
<dbReference type="NCBIfam" id="NF008205">
    <property type="entry name" value="PRK10965.1"/>
    <property type="match status" value="1"/>
</dbReference>
<keyword evidence="4" id="KW-0732">Signal</keyword>
<dbReference type="GO" id="GO:0016491">
    <property type="term" value="F:oxidoreductase activity"/>
    <property type="evidence" value="ECO:0007669"/>
    <property type="project" value="UniProtKB-KW"/>
</dbReference>
<dbReference type="OrthoDB" id="9757546at2"/>
<evidence type="ECO:0000313" key="7">
    <source>
        <dbReference type="EMBL" id="KGT88317.1"/>
    </source>
</evidence>
<comment type="caution">
    <text evidence="7">The sequence shown here is derived from an EMBL/GenBank/DDBJ whole genome shotgun (WGS) entry which is preliminary data.</text>
</comment>
<dbReference type="PANTHER" id="PTHR48267:SF1">
    <property type="entry name" value="BILIRUBIN OXIDASE"/>
    <property type="match status" value="1"/>
</dbReference>
<evidence type="ECO:0000259" key="6">
    <source>
        <dbReference type="Pfam" id="PF07732"/>
    </source>
</evidence>
<dbReference type="CDD" id="cd04232">
    <property type="entry name" value="CuRO_1_CueO_FtsP"/>
    <property type="match status" value="1"/>
</dbReference>
<dbReference type="PROSITE" id="PS00080">
    <property type="entry name" value="MULTICOPPER_OXIDASE2"/>
    <property type="match status" value="1"/>
</dbReference>
<organism evidence="7 8">
    <name type="scientific">Erwinia typographi</name>
    <dbReference type="NCBI Taxonomy" id="371042"/>
    <lineage>
        <taxon>Bacteria</taxon>
        <taxon>Pseudomonadati</taxon>
        <taxon>Pseudomonadota</taxon>
        <taxon>Gammaproteobacteria</taxon>
        <taxon>Enterobacterales</taxon>
        <taxon>Erwiniaceae</taxon>
        <taxon>Erwinia</taxon>
    </lineage>
</organism>
<dbReference type="PANTHER" id="PTHR48267">
    <property type="entry name" value="CUPREDOXIN SUPERFAMILY PROTEIN"/>
    <property type="match status" value="1"/>
</dbReference>
<dbReference type="Gene3D" id="2.60.40.420">
    <property type="entry name" value="Cupredoxins - blue copper proteins"/>
    <property type="match status" value="3"/>
</dbReference>
<gene>
    <name evidence="7" type="ORF">NG99_21395</name>
</gene>
<keyword evidence="1" id="KW-0479">Metal-binding</keyword>
<dbReference type="CDD" id="cd13867">
    <property type="entry name" value="CuRO_2_CueO_FtsP"/>
    <property type="match status" value="1"/>
</dbReference>
<reference evidence="7 8" key="1">
    <citation type="submission" date="2014-10" db="EMBL/GenBank/DDBJ databases">
        <title>Genome sequence of Erwinia typographi M043b.</title>
        <authorList>
            <person name="Chan K.-G."/>
            <person name="Tan W.-S."/>
        </authorList>
    </citation>
    <scope>NUCLEOTIDE SEQUENCE [LARGE SCALE GENOMIC DNA]</scope>
    <source>
        <strain evidence="7 8">M043b</strain>
    </source>
</reference>
<evidence type="ECO:0000259" key="5">
    <source>
        <dbReference type="Pfam" id="PF07731"/>
    </source>
</evidence>
<evidence type="ECO:0000256" key="4">
    <source>
        <dbReference type="SAM" id="SignalP"/>
    </source>
</evidence>
<evidence type="ECO:0000256" key="3">
    <source>
        <dbReference type="SAM" id="MobiDB-lite"/>
    </source>
</evidence>
<keyword evidence="2" id="KW-0560">Oxidoreductase</keyword>
<keyword evidence="8" id="KW-1185">Reference proteome</keyword>
<dbReference type="InterPro" id="IPR002355">
    <property type="entry name" value="Cu_oxidase_Cu_BS"/>
</dbReference>
<evidence type="ECO:0000256" key="2">
    <source>
        <dbReference type="ARBA" id="ARBA00023002"/>
    </source>
</evidence>
<dbReference type="InterPro" id="IPR045087">
    <property type="entry name" value="Cu-oxidase_fam"/>
</dbReference>
<dbReference type="GO" id="GO:0005507">
    <property type="term" value="F:copper ion binding"/>
    <property type="evidence" value="ECO:0007669"/>
    <property type="project" value="InterPro"/>
</dbReference>
<dbReference type="RefSeq" id="WP_034897509.1">
    <property type="nucleotide sequence ID" value="NZ_JRUQ01000062.1"/>
</dbReference>
<feature type="signal peptide" evidence="4">
    <location>
        <begin position="1"/>
        <end position="28"/>
    </location>
</feature>
<feature type="domain" description="Plastocyanin-like" evidence="6">
    <location>
        <begin position="62"/>
        <end position="166"/>
    </location>
</feature>
<evidence type="ECO:0000256" key="1">
    <source>
        <dbReference type="ARBA" id="ARBA00022723"/>
    </source>
</evidence>
<evidence type="ECO:0000313" key="8">
    <source>
        <dbReference type="Proteomes" id="UP000030351"/>
    </source>
</evidence>
<feature type="chain" id="PRO_5002005698" evidence="4">
    <location>
        <begin position="29"/>
        <end position="538"/>
    </location>
</feature>
<dbReference type="AlphaFoldDB" id="A0A0A3YNC1"/>
<feature type="region of interest" description="Disordered" evidence="3">
    <location>
        <begin position="380"/>
        <end position="426"/>
    </location>
</feature>
<accession>A0A0A3YNC1</accession>
<dbReference type="EMBL" id="JRUQ01000062">
    <property type="protein sequence ID" value="KGT88317.1"/>
    <property type="molecule type" value="Genomic_DNA"/>
</dbReference>
<feature type="domain" description="Plastocyanin-like" evidence="5">
    <location>
        <begin position="423"/>
        <end position="537"/>
    </location>
</feature>
<dbReference type="SUPFAM" id="SSF49503">
    <property type="entry name" value="Cupredoxins"/>
    <property type="match status" value="3"/>
</dbReference>
<sequence length="538" mass="58826">MQRRDLIKLAAAVSAASALPLWSRALMAAERRPELPIPALLMPDPRGVMNITAQAGTQVWRGKKVPTWGYNGSLLGPALQLERGKPVTLKVRNTLPEATTVHWHGLAIPGEVDGGPQALIAPGKTRTVSFTPDQPSATCWFHPHQHGKTGYQVAQGLAGLVIVKDTDGEKLLLPKIWGVDDIPVILQDKRLSSDGGKIDYQLDIMSAAVGWFGNTMLTNGAIYPQHAVPRGWLRLRLLNGCNARSLNLTTSDRRPIYVIASDGGYLAEPVELKELPMMPGERFELMVDTRDGKEFDLQTLPVRQMGMSLAPFNQPLPVLHIVPLQILASGSLPDRLVEVPALPATAGLNQRLLKLTMDPELDRRGMLALMEKYGHAAMADMSGDAHDNDDDPGKSGSNGSMPGMDHGSMKGGAMPTGNKPEPYNFHSGNKINGAAFDMRTPAFDVKRGEVEKWTISGEGDEMLHPFHIHGAQFRILSENGKPPAAHRSGWKDIVRVEGWRSEVLVRFDHTANKDQAYMAHCHLLEHEDTGMMLGFTVS</sequence>
<dbReference type="Proteomes" id="UP000030351">
    <property type="component" value="Unassembled WGS sequence"/>
</dbReference>
<proteinExistence type="predicted"/>
<dbReference type="InterPro" id="IPR011707">
    <property type="entry name" value="Cu-oxidase-like_N"/>
</dbReference>
<protein>
    <submittedName>
        <fullName evidence="7">Multicopper oxidase</fullName>
    </submittedName>
</protein>